<evidence type="ECO:0000256" key="1">
    <source>
        <dbReference type="ARBA" id="ARBA00004613"/>
    </source>
</evidence>
<dbReference type="PROSITE" id="PS01138">
    <property type="entry name" value="SCORP_SHORT_TOXIN"/>
    <property type="match status" value="1"/>
</dbReference>
<keyword evidence="2" id="KW-0964">Secreted</keyword>
<keyword evidence="3" id="KW-0632">Potassium channel impairing toxin</keyword>
<dbReference type="SUPFAM" id="SSF57095">
    <property type="entry name" value="Scorpion toxin-like"/>
    <property type="match status" value="1"/>
</dbReference>
<proteinExistence type="predicted"/>
<keyword evidence="4" id="KW-0872">Ion channel impairing toxin</keyword>
<accession>A0A2I9LNP3</accession>
<dbReference type="GO" id="GO:0015459">
    <property type="term" value="F:potassium channel regulator activity"/>
    <property type="evidence" value="ECO:0007669"/>
    <property type="project" value="UniProtKB-KW"/>
</dbReference>
<reference evidence="6" key="1">
    <citation type="journal article" date="2017" name="Toxicon">
        <title>Venom-gland transcriptomics and venom proteomics of the Hentz striped scorpion (Centruroides hentzi; Buthidae) reveal high toxin diversity in a harmless member of a lethal family.</title>
        <authorList>
            <person name="Ward M.J."/>
            <person name="Ellsworth S.A."/>
            <person name="Rokyta D.R."/>
        </authorList>
    </citation>
    <scope>NUCLEOTIDE SEQUENCE</scope>
    <source>
        <tissue evidence="6">Venom gland</tissue>
    </source>
</reference>
<dbReference type="InterPro" id="IPR001947">
    <property type="entry name" value="Scorpion_toxinS_K_inh"/>
</dbReference>
<feature type="chain" id="PRO_5014475899" evidence="5">
    <location>
        <begin position="23"/>
        <end position="59"/>
    </location>
</feature>
<organism evidence="6">
    <name type="scientific">Centruroides hentzi</name>
    <dbReference type="NCBI Taxonomy" id="88313"/>
    <lineage>
        <taxon>Eukaryota</taxon>
        <taxon>Metazoa</taxon>
        <taxon>Ecdysozoa</taxon>
        <taxon>Arthropoda</taxon>
        <taxon>Chelicerata</taxon>
        <taxon>Arachnida</taxon>
        <taxon>Scorpiones</taxon>
        <taxon>Buthida</taxon>
        <taxon>Buthoidea</taxon>
        <taxon>Buthidae</taxon>
        <taxon>Centruroides</taxon>
    </lineage>
</organism>
<dbReference type="Pfam" id="PF00451">
    <property type="entry name" value="Toxin_2"/>
    <property type="match status" value="1"/>
</dbReference>
<evidence type="ECO:0000256" key="3">
    <source>
        <dbReference type="ARBA" id="ARBA00022773"/>
    </source>
</evidence>
<dbReference type="Gene3D" id="3.30.30.10">
    <property type="entry name" value="Knottin, scorpion toxin-like"/>
    <property type="match status" value="1"/>
</dbReference>
<sequence length="59" mass="6535">MKAVYSILIILLFCSMFDLSQQTFIDHKCKSSSECLPACKAAIGRASGKCINSTCKCYY</sequence>
<keyword evidence="3" id="KW-0800">Toxin</keyword>
<dbReference type="InterPro" id="IPR036574">
    <property type="entry name" value="Scorpion_toxin-like_sf"/>
</dbReference>
<evidence type="ECO:0000313" key="6">
    <source>
        <dbReference type="EMBL" id="MBW20010.1"/>
    </source>
</evidence>
<keyword evidence="5" id="KW-0732">Signal</keyword>
<evidence type="ECO:0000256" key="2">
    <source>
        <dbReference type="ARBA" id="ARBA00022525"/>
    </source>
</evidence>
<feature type="signal peptide" evidence="5">
    <location>
        <begin position="1"/>
        <end position="22"/>
    </location>
</feature>
<comment type="subcellular location">
    <subcellularLocation>
        <location evidence="1">Secreted</location>
    </subcellularLocation>
</comment>
<dbReference type="EMBL" id="GFWZ01000020">
    <property type="protein sequence ID" value="MBW20010.1"/>
    <property type="molecule type" value="Transcribed_RNA"/>
</dbReference>
<dbReference type="GO" id="GO:0008200">
    <property type="term" value="F:ion channel inhibitor activity"/>
    <property type="evidence" value="ECO:0007669"/>
    <property type="project" value="InterPro"/>
</dbReference>
<dbReference type="AlphaFoldDB" id="A0A2I9LNP3"/>
<protein>
    <submittedName>
        <fullName evidence="6">AKTx</fullName>
    </submittedName>
</protein>
<evidence type="ECO:0000256" key="4">
    <source>
        <dbReference type="ARBA" id="ARBA00022872"/>
    </source>
</evidence>
<dbReference type="PRINTS" id="PR00286">
    <property type="entry name" value="CHARYBDTOXIN"/>
</dbReference>
<name>A0A2I9LNP3_9SCOR</name>
<evidence type="ECO:0000256" key="5">
    <source>
        <dbReference type="SAM" id="SignalP"/>
    </source>
</evidence>
<dbReference type="SMR" id="A0A2I9LNP3"/>
<dbReference type="GO" id="GO:0005576">
    <property type="term" value="C:extracellular region"/>
    <property type="evidence" value="ECO:0007669"/>
    <property type="project" value="UniProtKB-SubCell"/>
</dbReference>